<evidence type="ECO:0000259" key="3">
    <source>
        <dbReference type="PROSITE" id="PS51123"/>
    </source>
</evidence>
<evidence type="ECO:0000313" key="5">
    <source>
        <dbReference type="Proteomes" id="UP001198163"/>
    </source>
</evidence>
<reference evidence="4" key="1">
    <citation type="submission" date="2021-08" db="EMBL/GenBank/DDBJ databases">
        <title>Comparative analyses of Brucepasteria parasyntrophica and Teretinema zuelzerae.</title>
        <authorList>
            <person name="Song Y."/>
            <person name="Brune A."/>
        </authorList>
    </citation>
    <scope>NUCLEOTIDE SEQUENCE</scope>
    <source>
        <strain evidence="4">DSM 1903</strain>
    </source>
</reference>
<dbReference type="PANTHER" id="PTHR30329:SF21">
    <property type="entry name" value="LIPOPROTEIN YIAD-RELATED"/>
    <property type="match status" value="1"/>
</dbReference>
<dbReference type="GO" id="GO:0016020">
    <property type="term" value="C:membrane"/>
    <property type="evidence" value="ECO:0007669"/>
    <property type="project" value="UniProtKB-UniRule"/>
</dbReference>
<dbReference type="EMBL" id="JAINWA010000003">
    <property type="protein sequence ID" value="MCD1655460.1"/>
    <property type="molecule type" value="Genomic_DNA"/>
</dbReference>
<dbReference type="InterPro" id="IPR006665">
    <property type="entry name" value="OmpA-like"/>
</dbReference>
<protein>
    <submittedName>
        <fullName evidence="4">OmpA family protein</fullName>
    </submittedName>
</protein>
<dbReference type="InterPro" id="IPR050330">
    <property type="entry name" value="Bact_OuterMem_StrucFunc"/>
</dbReference>
<sequence>MKPIRRTLRPLLRAAALMAAVTLHAEEREWPGTTLLTETSWEGQALPGGFGARAGFAVGGWPRKETVFSLSGDYRWETPDGGEPIPQPGANLSAGWRMPLFGLLRVMPRAGLGAGAVFSPSSAAFVQYAEFGLQASVRLGGRDYFSVEPAVRVPFFSSGGASSPQFSLAFGLRKETPWIMPLRRVQPALSISPERFSPDGDGIDETARIGVSLKRPKNAVRWKASILDAGDAELWTAEGSAAPENGLEWNGTGKNGAEPEPAFDYRCVLETEDLIGRTERTEAFITVDILVIRDGDRYKIRVPAIKFPSYETDFAAGQSRELLEENRATLERIALLFARFPEYTLTVEGHANAVYWADPKRRDREQTETLVPLSRKRAENVREALILLGIEENRIRAVGMGGSRPVVPFGKSDEIWKNRRVEFILSK</sequence>
<name>A0AAE3EI63_9SPIR</name>
<gene>
    <name evidence="4" type="ORF">K7J14_12220</name>
</gene>
<keyword evidence="5" id="KW-1185">Reference proteome</keyword>
<proteinExistence type="predicted"/>
<feature type="signal peptide" evidence="2">
    <location>
        <begin position="1"/>
        <end position="25"/>
    </location>
</feature>
<keyword evidence="1" id="KW-0472">Membrane</keyword>
<evidence type="ECO:0000313" key="4">
    <source>
        <dbReference type="EMBL" id="MCD1655460.1"/>
    </source>
</evidence>
<dbReference type="Proteomes" id="UP001198163">
    <property type="component" value="Unassembled WGS sequence"/>
</dbReference>
<organism evidence="4 5">
    <name type="scientific">Teretinema zuelzerae</name>
    <dbReference type="NCBI Taxonomy" id="156"/>
    <lineage>
        <taxon>Bacteria</taxon>
        <taxon>Pseudomonadati</taxon>
        <taxon>Spirochaetota</taxon>
        <taxon>Spirochaetia</taxon>
        <taxon>Spirochaetales</taxon>
        <taxon>Treponemataceae</taxon>
        <taxon>Teretinema</taxon>
    </lineage>
</organism>
<feature type="domain" description="OmpA-like" evidence="3">
    <location>
        <begin position="301"/>
        <end position="427"/>
    </location>
</feature>
<dbReference type="AlphaFoldDB" id="A0AAE3EI63"/>
<evidence type="ECO:0000256" key="1">
    <source>
        <dbReference type="PROSITE-ProRule" id="PRU00473"/>
    </source>
</evidence>
<dbReference type="Pfam" id="PF00691">
    <property type="entry name" value="OmpA"/>
    <property type="match status" value="1"/>
</dbReference>
<evidence type="ECO:0000256" key="2">
    <source>
        <dbReference type="SAM" id="SignalP"/>
    </source>
</evidence>
<dbReference type="RefSeq" id="WP_230756663.1">
    <property type="nucleotide sequence ID" value="NZ_JAINWA010000003.1"/>
</dbReference>
<dbReference type="PANTHER" id="PTHR30329">
    <property type="entry name" value="STATOR ELEMENT OF FLAGELLAR MOTOR COMPLEX"/>
    <property type="match status" value="1"/>
</dbReference>
<keyword evidence="2" id="KW-0732">Signal</keyword>
<dbReference type="CDD" id="cd07185">
    <property type="entry name" value="OmpA_C-like"/>
    <property type="match status" value="1"/>
</dbReference>
<dbReference type="PROSITE" id="PS51123">
    <property type="entry name" value="OMPA_2"/>
    <property type="match status" value="1"/>
</dbReference>
<dbReference type="SUPFAM" id="SSF103088">
    <property type="entry name" value="OmpA-like"/>
    <property type="match status" value="1"/>
</dbReference>
<accession>A0AAE3EI63</accession>
<feature type="chain" id="PRO_5042197590" evidence="2">
    <location>
        <begin position="26"/>
        <end position="427"/>
    </location>
</feature>
<dbReference type="InterPro" id="IPR036737">
    <property type="entry name" value="OmpA-like_sf"/>
</dbReference>
<comment type="caution">
    <text evidence="4">The sequence shown here is derived from an EMBL/GenBank/DDBJ whole genome shotgun (WGS) entry which is preliminary data.</text>
</comment>
<dbReference type="Gene3D" id="3.30.1330.60">
    <property type="entry name" value="OmpA-like domain"/>
    <property type="match status" value="1"/>
</dbReference>